<sequence length="153" mass="16511">MERPGHAVAALALTAAFTAMPAAASNTCAAAETQLFTCNTTNGKQVLLCDAGDTLHYTFGKPGRPPEMQLKVRREEASTWQWEGIGRAISYSINVPNGNTVYDVFWSVDRMTDEHEVQAGVNVEVNGRHVATVRCNADSVEQAMEGVDLKPAS</sequence>
<evidence type="ECO:0000313" key="3">
    <source>
        <dbReference type="Proteomes" id="UP001301653"/>
    </source>
</evidence>
<protein>
    <recommendedName>
        <fullName evidence="4">Secreted protein</fullName>
    </recommendedName>
</protein>
<dbReference type="Proteomes" id="UP001301653">
    <property type="component" value="Unassembled WGS sequence"/>
</dbReference>
<proteinExistence type="predicted"/>
<accession>A0ABU5V564</accession>
<gene>
    <name evidence="2" type="ORF">VA603_10055</name>
</gene>
<feature type="chain" id="PRO_5047063454" description="Secreted protein" evidence="1">
    <location>
        <begin position="25"/>
        <end position="153"/>
    </location>
</feature>
<evidence type="ECO:0008006" key="4">
    <source>
        <dbReference type="Google" id="ProtNLM"/>
    </source>
</evidence>
<reference evidence="2 3" key="1">
    <citation type="submission" date="2023-12" db="EMBL/GenBank/DDBJ databases">
        <title>Stenotrophomonas guangdongensis sp. nov., isolated from wilted pepper plants (Capsicum annuum).</title>
        <authorList>
            <person name="Qiu M."/>
            <person name="Li Y."/>
            <person name="Liu Q."/>
            <person name="Zhang X."/>
            <person name="Huang Y."/>
            <person name="Guo R."/>
            <person name="Hu M."/>
            <person name="Zhou J."/>
            <person name="Zhou X."/>
        </authorList>
    </citation>
    <scope>NUCLEOTIDE SEQUENCE [LARGE SCALE GENOMIC DNA]</scope>
    <source>
        <strain evidence="2 3">MH1</strain>
    </source>
</reference>
<evidence type="ECO:0000256" key="1">
    <source>
        <dbReference type="SAM" id="SignalP"/>
    </source>
</evidence>
<keyword evidence="3" id="KW-1185">Reference proteome</keyword>
<name>A0ABU5V564_9GAMM</name>
<dbReference type="EMBL" id="JAYFUH010000131">
    <property type="protein sequence ID" value="MEA5667874.1"/>
    <property type="molecule type" value="Genomic_DNA"/>
</dbReference>
<feature type="signal peptide" evidence="1">
    <location>
        <begin position="1"/>
        <end position="24"/>
    </location>
</feature>
<organism evidence="2 3">
    <name type="scientific">Stenotrophomonas capsici</name>
    <dbReference type="NCBI Taxonomy" id="3110230"/>
    <lineage>
        <taxon>Bacteria</taxon>
        <taxon>Pseudomonadati</taxon>
        <taxon>Pseudomonadota</taxon>
        <taxon>Gammaproteobacteria</taxon>
        <taxon>Lysobacterales</taxon>
        <taxon>Lysobacteraceae</taxon>
        <taxon>Stenotrophomonas</taxon>
    </lineage>
</organism>
<evidence type="ECO:0000313" key="2">
    <source>
        <dbReference type="EMBL" id="MEA5667874.1"/>
    </source>
</evidence>
<dbReference type="RefSeq" id="WP_323438724.1">
    <property type="nucleotide sequence ID" value="NZ_JAYFUH010000131.1"/>
</dbReference>
<keyword evidence="1" id="KW-0732">Signal</keyword>
<comment type="caution">
    <text evidence="2">The sequence shown here is derived from an EMBL/GenBank/DDBJ whole genome shotgun (WGS) entry which is preliminary data.</text>
</comment>